<dbReference type="AlphaFoldDB" id="A0A1X2EEY0"/>
<evidence type="ECO:0000313" key="1">
    <source>
        <dbReference type="EMBL" id="ORW99663.1"/>
    </source>
</evidence>
<sequence length="226" mass="24664">MSYKRLNDKVRLKSLPNYLEAADQLEGLLINFAVDKNATHRLSEEPWTETAFGRIGLWAPRAFRKLTVIGHLAGILVEGVRADGQNLLWITDEDDIAPNPDKHAEATRLLAHYISSYCTGPLGHFRFGTTASDPGDLHIEDLAAVPDLAAGGLNDILTEVFPHPQSQSVERLFVPVGVQTPAKVGLVAGWLARVASPLAKINIVVDERAGLCSVRRFAVVTNLTEL</sequence>
<proteinExistence type="predicted"/>
<keyword evidence="2" id="KW-1185">Reference proteome</keyword>
<dbReference type="OrthoDB" id="8446663at2"/>
<organism evidence="1 2">
    <name type="scientific">Mycobacterium szulgai</name>
    <dbReference type="NCBI Taxonomy" id="1787"/>
    <lineage>
        <taxon>Bacteria</taxon>
        <taxon>Bacillati</taxon>
        <taxon>Actinomycetota</taxon>
        <taxon>Actinomycetes</taxon>
        <taxon>Mycobacteriales</taxon>
        <taxon>Mycobacteriaceae</taxon>
        <taxon>Mycobacterium</taxon>
    </lineage>
</organism>
<evidence type="ECO:0000313" key="2">
    <source>
        <dbReference type="Proteomes" id="UP000193317"/>
    </source>
</evidence>
<accession>A0A1X2EEY0</accession>
<protein>
    <submittedName>
        <fullName evidence="1">Uncharacterized protein</fullName>
    </submittedName>
</protein>
<dbReference type="Proteomes" id="UP000193317">
    <property type="component" value="Unassembled WGS sequence"/>
</dbReference>
<dbReference type="RefSeq" id="WP_085671242.1">
    <property type="nucleotide sequence ID" value="NZ_JACKRU010000842.1"/>
</dbReference>
<reference evidence="1 2" key="1">
    <citation type="submission" date="2016-01" db="EMBL/GenBank/DDBJ databases">
        <title>The new phylogeny of the genus Mycobacterium.</title>
        <authorList>
            <person name="Tarcisio F."/>
            <person name="Conor M."/>
            <person name="Antonella G."/>
            <person name="Elisabetta G."/>
            <person name="Giulia F.S."/>
            <person name="Sara T."/>
            <person name="Anna F."/>
            <person name="Clotilde B."/>
            <person name="Roberto B."/>
            <person name="Veronica D.S."/>
            <person name="Fabio R."/>
            <person name="Monica P."/>
            <person name="Olivier J."/>
            <person name="Enrico T."/>
            <person name="Nicola S."/>
        </authorList>
    </citation>
    <scope>NUCLEOTIDE SEQUENCE [LARGE SCALE GENOMIC DNA]</scope>
    <source>
        <strain evidence="1 2">DSM 44166</strain>
    </source>
</reference>
<dbReference type="EMBL" id="LQPW01000107">
    <property type="protein sequence ID" value="ORW99663.1"/>
    <property type="molecule type" value="Genomic_DNA"/>
</dbReference>
<gene>
    <name evidence="1" type="ORF">AWC27_02245</name>
</gene>
<name>A0A1X2EEY0_MYCSZ</name>
<comment type="caution">
    <text evidence="1">The sequence shown here is derived from an EMBL/GenBank/DDBJ whole genome shotgun (WGS) entry which is preliminary data.</text>
</comment>